<feature type="signal peptide" evidence="1">
    <location>
        <begin position="1"/>
        <end position="18"/>
    </location>
</feature>
<protein>
    <submittedName>
        <fullName evidence="2">GMC oxidoreductase domain-containing protein</fullName>
    </submittedName>
</protein>
<dbReference type="Gene3D" id="3.50.50.60">
    <property type="entry name" value="FAD/NAD(P)-binding domain"/>
    <property type="match status" value="1"/>
</dbReference>
<accession>A0A545V3T0</accession>
<organism evidence="2 3">
    <name type="scientific">Cordyceps javanica</name>
    <dbReference type="NCBI Taxonomy" id="43265"/>
    <lineage>
        <taxon>Eukaryota</taxon>
        <taxon>Fungi</taxon>
        <taxon>Dikarya</taxon>
        <taxon>Ascomycota</taxon>
        <taxon>Pezizomycotina</taxon>
        <taxon>Sordariomycetes</taxon>
        <taxon>Hypocreomycetidae</taxon>
        <taxon>Hypocreales</taxon>
        <taxon>Cordycipitaceae</taxon>
        <taxon>Cordyceps</taxon>
    </lineage>
</organism>
<comment type="caution">
    <text evidence="2">The sequence shown here is derived from an EMBL/GenBank/DDBJ whole genome shotgun (WGS) entry which is preliminary data.</text>
</comment>
<evidence type="ECO:0000256" key="1">
    <source>
        <dbReference type="SAM" id="SignalP"/>
    </source>
</evidence>
<dbReference type="InterPro" id="IPR036188">
    <property type="entry name" value="FAD/NAD-bd_sf"/>
</dbReference>
<dbReference type="Proteomes" id="UP000315783">
    <property type="component" value="Unassembled WGS sequence"/>
</dbReference>
<name>A0A545V3T0_9HYPO</name>
<dbReference type="AlphaFoldDB" id="A0A545V3T0"/>
<reference evidence="2 3" key="1">
    <citation type="journal article" date="2019" name="Appl. Microbiol. Biotechnol.">
        <title>Genome sequence of Isaria javanica and comparative genome analysis insights into family S53 peptidase evolution in fungal entomopathogens.</title>
        <authorList>
            <person name="Lin R."/>
            <person name="Zhang X."/>
            <person name="Xin B."/>
            <person name="Zou M."/>
            <person name="Gao Y."/>
            <person name="Qin F."/>
            <person name="Hu Q."/>
            <person name="Xie B."/>
            <person name="Cheng X."/>
        </authorList>
    </citation>
    <scope>NUCLEOTIDE SEQUENCE [LARGE SCALE GENOMIC DNA]</scope>
    <source>
        <strain evidence="2 3">IJ1G</strain>
    </source>
</reference>
<keyword evidence="3" id="KW-1185">Reference proteome</keyword>
<sequence length="78" mass="8533">MQQWFSLQLLIVSGVGSAGTLTQHGIKVVADVPGVGQNQWVHNSREMMQMHKACRILTQRAGSSIPVAYIPGQCEDKL</sequence>
<gene>
    <name evidence="2" type="ORF">IF1G_04946</name>
</gene>
<feature type="chain" id="PRO_5022036512" evidence="1">
    <location>
        <begin position="19"/>
        <end position="78"/>
    </location>
</feature>
<keyword evidence="1" id="KW-0732">Signal</keyword>
<dbReference type="SUPFAM" id="SSF51905">
    <property type="entry name" value="FAD/NAD(P)-binding domain"/>
    <property type="match status" value="1"/>
</dbReference>
<evidence type="ECO:0000313" key="3">
    <source>
        <dbReference type="Proteomes" id="UP000315783"/>
    </source>
</evidence>
<proteinExistence type="predicted"/>
<dbReference type="EMBL" id="SPUK01000006">
    <property type="protein sequence ID" value="TQV96363.1"/>
    <property type="molecule type" value="Genomic_DNA"/>
</dbReference>
<evidence type="ECO:0000313" key="2">
    <source>
        <dbReference type="EMBL" id="TQV96363.1"/>
    </source>
</evidence>